<organism evidence="4">
    <name type="scientific">Darwinula stevensoni</name>
    <dbReference type="NCBI Taxonomy" id="69355"/>
    <lineage>
        <taxon>Eukaryota</taxon>
        <taxon>Metazoa</taxon>
        <taxon>Ecdysozoa</taxon>
        <taxon>Arthropoda</taxon>
        <taxon>Crustacea</taxon>
        <taxon>Oligostraca</taxon>
        <taxon>Ostracoda</taxon>
        <taxon>Podocopa</taxon>
        <taxon>Podocopida</taxon>
        <taxon>Darwinulocopina</taxon>
        <taxon>Darwinuloidea</taxon>
        <taxon>Darwinulidae</taxon>
        <taxon>Darwinula</taxon>
    </lineage>
</organism>
<evidence type="ECO:0000313" key="5">
    <source>
        <dbReference type="Proteomes" id="UP000677054"/>
    </source>
</evidence>
<dbReference type="Gene3D" id="2.40.10.10">
    <property type="entry name" value="Trypsin-like serine proteases"/>
    <property type="match status" value="1"/>
</dbReference>
<protein>
    <recommendedName>
        <fullName evidence="3">Peptidase S1 domain-containing protein</fullName>
    </recommendedName>
</protein>
<comment type="similarity">
    <text evidence="2">Belongs to the peptidase S1 family. CLIP subfamily.</text>
</comment>
<evidence type="ECO:0000313" key="4">
    <source>
        <dbReference type="EMBL" id="CAD7253498.1"/>
    </source>
</evidence>
<accession>A0A7R9AFX0</accession>
<evidence type="ECO:0000256" key="1">
    <source>
        <dbReference type="ARBA" id="ARBA00023157"/>
    </source>
</evidence>
<dbReference type="OrthoDB" id="93664at2759"/>
<dbReference type="EMBL" id="LR905475">
    <property type="protein sequence ID" value="CAD7253498.1"/>
    <property type="molecule type" value="Genomic_DNA"/>
</dbReference>
<dbReference type="InterPro" id="IPR001314">
    <property type="entry name" value="Peptidase_S1A"/>
</dbReference>
<dbReference type="GO" id="GO:0004252">
    <property type="term" value="F:serine-type endopeptidase activity"/>
    <property type="evidence" value="ECO:0007669"/>
    <property type="project" value="InterPro"/>
</dbReference>
<gene>
    <name evidence="4" type="ORF">DSTB1V02_LOCUS13247</name>
</gene>
<dbReference type="SMART" id="SM00020">
    <property type="entry name" value="Tryp_SPc"/>
    <property type="match status" value="1"/>
</dbReference>
<keyword evidence="5" id="KW-1185">Reference proteome</keyword>
<dbReference type="CDD" id="cd00190">
    <property type="entry name" value="Tryp_SPc"/>
    <property type="match status" value="1"/>
</dbReference>
<dbReference type="Proteomes" id="UP000677054">
    <property type="component" value="Unassembled WGS sequence"/>
</dbReference>
<dbReference type="Pfam" id="PF00089">
    <property type="entry name" value="Trypsin"/>
    <property type="match status" value="1"/>
</dbReference>
<dbReference type="PANTHER" id="PTHR24256">
    <property type="entry name" value="TRYPTASE-RELATED"/>
    <property type="match status" value="1"/>
</dbReference>
<dbReference type="SUPFAM" id="SSF50494">
    <property type="entry name" value="Trypsin-like serine proteases"/>
    <property type="match status" value="1"/>
</dbReference>
<sequence length="194" mass="21059">ASRNLFVTLGDVDRSTSAEARSIEIPAESIFHPHFDAMTYKNNIALLKLKTPVDFDAYPNVRPICISSDASPSPGTSVTIAGWGGSDFYAPNAMKLNEATVQVIGLSDCKVWYNAMDDNSICARSTQSNICFGDAGGPMMYLTPAGYYQNVGVASFPKTVQCPAHYGAVYTRTANYVEDFIESNTQDAKWCPTP</sequence>
<name>A0A7R9AFX0_9CRUS</name>
<dbReference type="InterPro" id="IPR001254">
    <property type="entry name" value="Trypsin_dom"/>
</dbReference>
<keyword evidence="1" id="KW-1015">Disulfide bond</keyword>
<evidence type="ECO:0000256" key="2">
    <source>
        <dbReference type="ARBA" id="ARBA00024195"/>
    </source>
</evidence>
<proteinExistence type="inferred from homology"/>
<dbReference type="EMBL" id="CAJPEV010005958">
    <property type="protein sequence ID" value="CAG0903693.1"/>
    <property type="molecule type" value="Genomic_DNA"/>
</dbReference>
<feature type="non-terminal residue" evidence="4">
    <location>
        <position position="194"/>
    </location>
</feature>
<dbReference type="AlphaFoldDB" id="A0A7R9AFX0"/>
<dbReference type="PRINTS" id="PR00722">
    <property type="entry name" value="CHYMOTRYPSIN"/>
</dbReference>
<dbReference type="InterPro" id="IPR051487">
    <property type="entry name" value="Ser/Thr_Proteases_Immune/Dev"/>
</dbReference>
<feature type="domain" description="Peptidase S1" evidence="3">
    <location>
        <begin position="1"/>
        <end position="186"/>
    </location>
</feature>
<dbReference type="GO" id="GO:0006508">
    <property type="term" value="P:proteolysis"/>
    <property type="evidence" value="ECO:0007669"/>
    <property type="project" value="InterPro"/>
</dbReference>
<evidence type="ECO:0000259" key="3">
    <source>
        <dbReference type="PROSITE" id="PS50240"/>
    </source>
</evidence>
<reference evidence="4" key="1">
    <citation type="submission" date="2020-11" db="EMBL/GenBank/DDBJ databases">
        <authorList>
            <person name="Tran Van P."/>
        </authorList>
    </citation>
    <scope>NUCLEOTIDE SEQUENCE</scope>
</reference>
<dbReference type="InterPro" id="IPR009003">
    <property type="entry name" value="Peptidase_S1_PA"/>
</dbReference>
<dbReference type="InterPro" id="IPR043504">
    <property type="entry name" value="Peptidase_S1_PA_chymotrypsin"/>
</dbReference>
<dbReference type="PROSITE" id="PS50240">
    <property type="entry name" value="TRYPSIN_DOM"/>
    <property type="match status" value="1"/>
</dbReference>